<dbReference type="AlphaFoldDB" id="A0AAW0LM76"/>
<dbReference type="GO" id="GO:0010150">
    <property type="term" value="P:leaf senescence"/>
    <property type="evidence" value="ECO:0007669"/>
    <property type="project" value="InterPro"/>
</dbReference>
<dbReference type="EMBL" id="PKMF04000081">
    <property type="protein sequence ID" value="KAK7851996.1"/>
    <property type="molecule type" value="Genomic_DNA"/>
</dbReference>
<dbReference type="Proteomes" id="UP000237347">
    <property type="component" value="Unassembled WGS sequence"/>
</dbReference>
<feature type="transmembrane region" description="Helical" evidence="2">
    <location>
        <begin position="471"/>
        <end position="490"/>
    </location>
</feature>
<evidence type="ECO:0000313" key="3">
    <source>
        <dbReference type="EMBL" id="KAK7851996.1"/>
    </source>
</evidence>
<dbReference type="InterPro" id="IPR044708">
    <property type="entry name" value="CPR5"/>
</dbReference>
<feature type="compositionally biased region" description="Low complexity" evidence="1">
    <location>
        <begin position="1"/>
        <end position="14"/>
    </location>
</feature>
<accession>A0AAW0LM76</accession>
<sequence length="617" mass="68575">MELEASSSSAQQSSIPAVDSIANPMVQDPPPLIATTTGPTDNGEETENTKKKKKKKKKKIILITKNNNNKKRVSKDYDNHSSSSCSSSSSSSTRVVLRRRNPRPLFGAAPPRNVGNVDAIALPLGMSVAAVIALVLETKDTAGGRMSIDHLSTICTSAVRESLVNVFGVNFDCFMRNFEKSFGSTLRTLRLINESHVKSGGHHFNNLNEEGPTPAVTLDKGGCTNNSSVEDFQSDTALQNFATQDLLNTVEEGRENMLTGSITQELVLHGQTNQVACVFPHISDSAIEQSMHGSIQKSLIEQARSNDLKALELGLTMKRLKLKETQLALNYDSNHLERSKLAMGISKASFKAEKFKSQLEETRHSELLRKCIDCLVAGLFIMSASLLYGTYVFSYKRITEATESCTPSPKANNTPLMTIYFGCIFFPMLFYLSRKCLVMLFLFQESKSWWIPSPMASFNSGMQVLRCQVQVVSRMLFGVFMIIAIAFLFLQRSSTTKQIMPVTVMVLLLGIACGFAGKLCVDTLGGSGYYWLLYWEILCVLHFFSNVCTSTLFRFLHGSVNLSQGTKGNAIFPYWIRRFLFYAFLLFFLPLFCGLVPFASLGDWKDHFLLLLSLQNT</sequence>
<reference evidence="3 4" key="1">
    <citation type="journal article" date="2018" name="Sci. Data">
        <title>The draft genome sequence of cork oak.</title>
        <authorList>
            <person name="Ramos A.M."/>
            <person name="Usie A."/>
            <person name="Barbosa P."/>
            <person name="Barros P.M."/>
            <person name="Capote T."/>
            <person name="Chaves I."/>
            <person name="Simoes F."/>
            <person name="Abreu I."/>
            <person name="Carrasquinho I."/>
            <person name="Faro C."/>
            <person name="Guimaraes J.B."/>
            <person name="Mendonca D."/>
            <person name="Nobrega F."/>
            <person name="Rodrigues L."/>
            <person name="Saibo N.J.M."/>
            <person name="Varela M.C."/>
            <person name="Egas C."/>
            <person name="Matos J."/>
            <person name="Miguel C.M."/>
            <person name="Oliveira M.M."/>
            <person name="Ricardo C.P."/>
            <person name="Goncalves S."/>
        </authorList>
    </citation>
    <scope>NUCLEOTIDE SEQUENCE [LARGE SCALE GENOMIC DNA]</scope>
    <source>
        <strain evidence="4">cv. HL8</strain>
    </source>
</reference>
<feature type="compositionally biased region" description="Basic residues" evidence="1">
    <location>
        <begin position="50"/>
        <end position="60"/>
    </location>
</feature>
<feature type="region of interest" description="Disordered" evidence="1">
    <location>
        <begin position="1"/>
        <end position="96"/>
    </location>
</feature>
<feature type="transmembrane region" description="Helical" evidence="2">
    <location>
        <begin position="499"/>
        <end position="517"/>
    </location>
</feature>
<feature type="transmembrane region" description="Helical" evidence="2">
    <location>
        <begin position="375"/>
        <end position="393"/>
    </location>
</feature>
<dbReference type="PANTHER" id="PTHR35322:SF2">
    <property type="entry name" value="PROTEIN CPR-5"/>
    <property type="match status" value="1"/>
</dbReference>
<name>A0AAW0LM76_QUESU</name>
<evidence type="ECO:0000256" key="2">
    <source>
        <dbReference type="SAM" id="Phobius"/>
    </source>
</evidence>
<dbReference type="PANTHER" id="PTHR35322">
    <property type="entry name" value="PROTEIN CPR-5"/>
    <property type="match status" value="1"/>
</dbReference>
<gene>
    <name evidence="3" type="primary">CPR5</name>
    <name evidence="3" type="ORF">CFP56_040580</name>
</gene>
<dbReference type="GO" id="GO:0006952">
    <property type="term" value="P:defense response"/>
    <property type="evidence" value="ECO:0007669"/>
    <property type="project" value="InterPro"/>
</dbReference>
<feature type="transmembrane region" description="Helical" evidence="2">
    <location>
        <begin position="414"/>
        <end position="432"/>
    </location>
</feature>
<feature type="transmembrane region" description="Helical" evidence="2">
    <location>
        <begin position="529"/>
        <end position="553"/>
    </location>
</feature>
<feature type="transmembrane region" description="Helical" evidence="2">
    <location>
        <begin position="579"/>
        <end position="601"/>
    </location>
</feature>
<keyword evidence="2" id="KW-0812">Transmembrane</keyword>
<organism evidence="3 4">
    <name type="scientific">Quercus suber</name>
    <name type="common">Cork oak</name>
    <dbReference type="NCBI Taxonomy" id="58331"/>
    <lineage>
        <taxon>Eukaryota</taxon>
        <taxon>Viridiplantae</taxon>
        <taxon>Streptophyta</taxon>
        <taxon>Embryophyta</taxon>
        <taxon>Tracheophyta</taxon>
        <taxon>Spermatophyta</taxon>
        <taxon>Magnoliopsida</taxon>
        <taxon>eudicotyledons</taxon>
        <taxon>Gunneridae</taxon>
        <taxon>Pentapetalae</taxon>
        <taxon>rosids</taxon>
        <taxon>fabids</taxon>
        <taxon>Fagales</taxon>
        <taxon>Fagaceae</taxon>
        <taxon>Quercus</taxon>
    </lineage>
</organism>
<proteinExistence type="predicted"/>
<dbReference type="GO" id="GO:0010090">
    <property type="term" value="P:trichome morphogenesis"/>
    <property type="evidence" value="ECO:0007669"/>
    <property type="project" value="InterPro"/>
</dbReference>
<keyword evidence="4" id="KW-1185">Reference proteome</keyword>
<evidence type="ECO:0000313" key="4">
    <source>
        <dbReference type="Proteomes" id="UP000237347"/>
    </source>
</evidence>
<comment type="caution">
    <text evidence="3">The sequence shown here is derived from an EMBL/GenBank/DDBJ whole genome shotgun (WGS) entry which is preliminary data.</text>
</comment>
<keyword evidence="2" id="KW-1133">Transmembrane helix</keyword>
<keyword evidence="2" id="KW-0472">Membrane</keyword>
<feature type="compositionally biased region" description="Low complexity" evidence="1">
    <location>
        <begin position="81"/>
        <end position="95"/>
    </location>
</feature>
<protein>
    <submittedName>
        <fullName evidence="3">Protein cpr-5</fullName>
    </submittedName>
</protein>
<evidence type="ECO:0000256" key="1">
    <source>
        <dbReference type="SAM" id="MobiDB-lite"/>
    </source>
</evidence>